<accession>A0A0C3IY05</accession>
<gene>
    <name evidence="1" type="ORF">M404DRAFT_9980</name>
</gene>
<keyword evidence="2" id="KW-1185">Reference proteome</keyword>
<evidence type="ECO:0000313" key="2">
    <source>
        <dbReference type="Proteomes" id="UP000054217"/>
    </source>
</evidence>
<dbReference type="EMBL" id="KN831986">
    <property type="protein sequence ID" value="KIO01708.1"/>
    <property type="molecule type" value="Genomic_DNA"/>
</dbReference>
<reference evidence="1 2" key="1">
    <citation type="submission" date="2014-04" db="EMBL/GenBank/DDBJ databases">
        <authorList>
            <consortium name="DOE Joint Genome Institute"/>
            <person name="Kuo A."/>
            <person name="Kohler A."/>
            <person name="Costa M.D."/>
            <person name="Nagy L.G."/>
            <person name="Floudas D."/>
            <person name="Copeland A."/>
            <person name="Barry K.W."/>
            <person name="Cichocki N."/>
            <person name="Veneault-Fourrey C."/>
            <person name="LaButti K."/>
            <person name="Lindquist E.A."/>
            <person name="Lipzen A."/>
            <person name="Lundell T."/>
            <person name="Morin E."/>
            <person name="Murat C."/>
            <person name="Sun H."/>
            <person name="Tunlid A."/>
            <person name="Henrissat B."/>
            <person name="Grigoriev I.V."/>
            <person name="Hibbett D.S."/>
            <person name="Martin F."/>
            <person name="Nordberg H.P."/>
            <person name="Cantor M.N."/>
            <person name="Hua S.X."/>
        </authorList>
    </citation>
    <scope>NUCLEOTIDE SEQUENCE [LARGE SCALE GENOMIC DNA]</scope>
    <source>
        <strain evidence="1 2">Marx 270</strain>
    </source>
</reference>
<sequence length="125" mass="14235">MAASSPTLSEISVSTNMTLSLMSQPPCVDELPRYDSLHCSDGKLMVTYFCQHNMVWVQVRWFYSHDDIKCYHPRLQIYLAAVDSNQETEDGEQYPMDMHILHVTIADVVEVGQPLVVKDLLSSEL</sequence>
<dbReference type="Proteomes" id="UP000054217">
    <property type="component" value="Unassembled WGS sequence"/>
</dbReference>
<dbReference type="HOGENOM" id="CLU_1993556_0_0_1"/>
<reference evidence="2" key="2">
    <citation type="submission" date="2015-01" db="EMBL/GenBank/DDBJ databases">
        <title>Evolutionary Origins and Diversification of the Mycorrhizal Mutualists.</title>
        <authorList>
            <consortium name="DOE Joint Genome Institute"/>
            <consortium name="Mycorrhizal Genomics Consortium"/>
            <person name="Kohler A."/>
            <person name="Kuo A."/>
            <person name="Nagy L.G."/>
            <person name="Floudas D."/>
            <person name="Copeland A."/>
            <person name="Barry K.W."/>
            <person name="Cichocki N."/>
            <person name="Veneault-Fourrey C."/>
            <person name="LaButti K."/>
            <person name="Lindquist E.A."/>
            <person name="Lipzen A."/>
            <person name="Lundell T."/>
            <person name="Morin E."/>
            <person name="Murat C."/>
            <person name="Riley R."/>
            <person name="Ohm R."/>
            <person name="Sun H."/>
            <person name="Tunlid A."/>
            <person name="Henrissat B."/>
            <person name="Grigoriev I.V."/>
            <person name="Hibbett D.S."/>
            <person name="Martin F."/>
        </authorList>
    </citation>
    <scope>NUCLEOTIDE SEQUENCE [LARGE SCALE GENOMIC DNA]</scope>
    <source>
        <strain evidence="2">Marx 270</strain>
    </source>
</reference>
<proteinExistence type="predicted"/>
<protein>
    <submittedName>
        <fullName evidence="1">Uncharacterized protein</fullName>
    </submittedName>
</protein>
<organism evidence="1 2">
    <name type="scientific">Pisolithus tinctorius Marx 270</name>
    <dbReference type="NCBI Taxonomy" id="870435"/>
    <lineage>
        <taxon>Eukaryota</taxon>
        <taxon>Fungi</taxon>
        <taxon>Dikarya</taxon>
        <taxon>Basidiomycota</taxon>
        <taxon>Agaricomycotina</taxon>
        <taxon>Agaricomycetes</taxon>
        <taxon>Agaricomycetidae</taxon>
        <taxon>Boletales</taxon>
        <taxon>Sclerodermatineae</taxon>
        <taxon>Pisolithaceae</taxon>
        <taxon>Pisolithus</taxon>
    </lineage>
</organism>
<name>A0A0C3IY05_PISTI</name>
<evidence type="ECO:0000313" key="1">
    <source>
        <dbReference type="EMBL" id="KIO01708.1"/>
    </source>
</evidence>
<dbReference type="InParanoid" id="A0A0C3IY05"/>
<dbReference type="AlphaFoldDB" id="A0A0C3IY05"/>